<reference evidence="9 10" key="1">
    <citation type="submission" date="2023-07" db="EMBL/GenBank/DDBJ databases">
        <title>Sorghum-associated microbial communities from plants grown in Nebraska, USA.</title>
        <authorList>
            <person name="Schachtman D."/>
        </authorList>
    </citation>
    <scope>NUCLEOTIDE SEQUENCE [LARGE SCALE GENOMIC DNA]</scope>
    <source>
        <strain evidence="9 10">2980</strain>
    </source>
</reference>
<dbReference type="PANTHER" id="PTHR43466">
    <property type="entry name" value="2-OXO-4-HYDROXY-4-CARBOXY-5-UREIDOIMIDAZOLINE DECARBOXYLASE-RELATED"/>
    <property type="match status" value="1"/>
</dbReference>
<name>A0ABU1SDS9_9MICO</name>
<keyword evidence="10" id="KW-1185">Reference proteome</keyword>
<sequence>MLLEEFNSADRDGAIAALRPCVDVTRWCEQIADRRPYGTIEALAAEAAGAAAPFTTDEVAAALAHHPRIGERADGSSREAAMSRAEQAGVDPADQAVQEALNEGNLAYEQRFGRVFLIRAAGRDAREILSSLQERLRNDAEAEDRIVAEQLREIALLRLKGTVTA</sequence>
<protein>
    <recommendedName>
        <fullName evidence="3">2-oxo-4-hydroxy-4-carboxy-5-ureidoimidazoline decarboxylase</fullName>
        <ecNumber evidence="3">4.1.1.97</ecNumber>
    </recommendedName>
</protein>
<comment type="pathway">
    <text evidence="2">Purine metabolism; urate degradation; (S)-allantoin from urate: step 3/3.</text>
</comment>
<accession>A0ABU1SDS9</accession>
<dbReference type="PANTHER" id="PTHR43466:SF1">
    <property type="entry name" value="2-OXO-4-HYDROXY-4-CARBOXY-5-UREIDOIMIDAZOLINE DECARBOXYLASE-RELATED"/>
    <property type="match status" value="1"/>
</dbReference>
<dbReference type="Proteomes" id="UP001259347">
    <property type="component" value="Unassembled WGS sequence"/>
</dbReference>
<comment type="catalytic activity">
    <reaction evidence="1">
        <text>5-hydroxy-2-oxo-4-ureido-2,5-dihydro-1H-imidazole-5-carboxylate + H(+) = (S)-allantoin + CO2</text>
        <dbReference type="Rhea" id="RHEA:26301"/>
        <dbReference type="ChEBI" id="CHEBI:15378"/>
        <dbReference type="ChEBI" id="CHEBI:15678"/>
        <dbReference type="ChEBI" id="CHEBI:16526"/>
        <dbReference type="ChEBI" id="CHEBI:58639"/>
        <dbReference type="EC" id="4.1.1.97"/>
    </reaction>
</comment>
<dbReference type="Gene3D" id="1.10.3330.10">
    <property type="entry name" value="Oxo-4-hydroxy-4-carboxy-5-ureidoimidazoline decarboxylase"/>
    <property type="match status" value="1"/>
</dbReference>
<organism evidence="9 10">
    <name type="scientific">Microbacterium resistens</name>
    <dbReference type="NCBI Taxonomy" id="156977"/>
    <lineage>
        <taxon>Bacteria</taxon>
        <taxon>Bacillati</taxon>
        <taxon>Actinomycetota</taxon>
        <taxon>Actinomycetes</taxon>
        <taxon>Micrococcales</taxon>
        <taxon>Microbacteriaceae</taxon>
        <taxon>Microbacterium</taxon>
    </lineage>
</organism>
<comment type="caution">
    <text evidence="9">The sequence shown here is derived from an EMBL/GenBank/DDBJ whole genome shotgun (WGS) entry which is preliminary data.</text>
</comment>
<evidence type="ECO:0000313" key="10">
    <source>
        <dbReference type="Proteomes" id="UP001259347"/>
    </source>
</evidence>
<dbReference type="InterPro" id="IPR036778">
    <property type="entry name" value="OHCU_decarboxylase_sf"/>
</dbReference>
<feature type="compositionally biased region" description="Basic and acidic residues" evidence="7">
    <location>
        <begin position="68"/>
        <end position="77"/>
    </location>
</feature>
<dbReference type="EMBL" id="JAVDUM010000010">
    <property type="protein sequence ID" value="MDR6867761.1"/>
    <property type="molecule type" value="Genomic_DNA"/>
</dbReference>
<evidence type="ECO:0000256" key="3">
    <source>
        <dbReference type="ARBA" id="ARBA00012257"/>
    </source>
</evidence>
<proteinExistence type="predicted"/>
<feature type="domain" description="Oxo-4-hydroxy-4-carboxy-5-ureidoimidazoline decarboxylase" evidence="8">
    <location>
        <begin position="7"/>
        <end position="160"/>
    </location>
</feature>
<evidence type="ECO:0000256" key="5">
    <source>
        <dbReference type="ARBA" id="ARBA00022793"/>
    </source>
</evidence>
<dbReference type="RefSeq" id="WP_310020877.1">
    <property type="nucleotide sequence ID" value="NZ_JAVDUM010000010.1"/>
</dbReference>
<dbReference type="Pfam" id="PF09349">
    <property type="entry name" value="OHCU_decarbox"/>
    <property type="match status" value="1"/>
</dbReference>
<dbReference type="GO" id="GO:0051997">
    <property type="term" value="F:2-oxo-4-hydroxy-4-carboxy-5-ureidoimidazoline decarboxylase activity"/>
    <property type="evidence" value="ECO:0007669"/>
    <property type="project" value="UniProtKB-EC"/>
</dbReference>
<gene>
    <name evidence="9" type="ORF">J2Y69_002369</name>
</gene>
<feature type="region of interest" description="Disordered" evidence="7">
    <location>
        <begin position="67"/>
        <end position="92"/>
    </location>
</feature>
<evidence type="ECO:0000256" key="2">
    <source>
        <dbReference type="ARBA" id="ARBA00004754"/>
    </source>
</evidence>
<keyword evidence="4" id="KW-0659">Purine metabolism</keyword>
<dbReference type="NCBIfam" id="NF010372">
    <property type="entry name" value="PRK13798.1"/>
    <property type="match status" value="1"/>
</dbReference>
<evidence type="ECO:0000256" key="7">
    <source>
        <dbReference type="SAM" id="MobiDB-lite"/>
    </source>
</evidence>
<evidence type="ECO:0000256" key="6">
    <source>
        <dbReference type="ARBA" id="ARBA00023239"/>
    </source>
</evidence>
<evidence type="ECO:0000259" key="8">
    <source>
        <dbReference type="Pfam" id="PF09349"/>
    </source>
</evidence>
<dbReference type="EC" id="4.1.1.97" evidence="3"/>
<evidence type="ECO:0000256" key="4">
    <source>
        <dbReference type="ARBA" id="ARBA00022631"/>
    </source>
</evidence>
<dbReference type="SUPFAM" id="SSF158694">
    <property type="entry name" value="UraD-Like"/>
    <property type="match status" value="1"/>
</dbReference>
<dbReference type="InterPro" id="IPR017595">
    <property type="entry name" value="OHCU_decarboxylase-2"/>
</dbReference>
<evidence type="ECO:0000313" key="9">
    <source>
        <dbReference type="EMBL" id="MDR6867761.1"/>
    </source>
</evidence>
<keyword evidence="6 9" id="KW-0456">Lyase</keyword>
<evidence type="ECO:0000256" key="1">
    <source>
        <dbReference type="ARBA" id="ARBA00001163"/>
    </source>
</evidence>
<keyword evidence="5" id="KW-0210">Decarboxylase</keyword>
<dbReference type="NCBIfam" id="TIGR03180">
    <property type="entry name" value="UraD_2"/>
    <property type="match status" value="1"/>
</dbReference>
<dbReference type="InterPro" id="IPR018020">
    <property type="entry name" value="OHCU_decarboxylase"/>
</dbReference>